<evidence type="ECO:0000256" key="1">
    <source>
        <dbReference type="ARBA" id="ARBA00022801"/>
    </source>
</evidence>
<dbReference type="Proteomes" id="UP000004728">
    <property type="component" value="Unassembled WGS sequence"/>
</dbReference>
<dbReference type="PANTHER" id="PTHR43674">
    <property type="entry name" value="NITRILASE C965.09-RELATED"/>
    <property type="match status" value="1"/>
</dbReference>
<dbReference type="InterPro" id="IPR036526">
    <property type="entry name" value="C-N_Hydrolase_sf"/>
</dbReference>
<dbReference type="STRING" id="983920.Y88_1003"/>
<dbReference type="InterPro" id="IPR050345">
    <property type="entry name" value="Aliph_Amidase/BUP"/>
</dbReference>
<proteinExistence type="predicted"/>
<dbReference type="eggNOG" id="COG0388">
    <property type="taxonomic scope" value="Bacteria"/>
</dbReference>
<dbReference type="OrthoDB" id="9811121at2"/>
<dbReference type="InterPro" id="IPR003010">
    <property type="entry name" value="C-N_Hydrolase"/>
</dbReference>
<evidence type="ECO:0000313" key="3">
    <source>
        <dbReference type="EMBL" id="EGD58941.1"/>
    </source>
</evidence>
<accession>F1Z939</accession>
<dbReference type="PANTHER" id="PTHR43674:SF2">
    <property type="entry name" value="BETA-UREIDOPROPIONASE"/>
    <property type="match status" value="1"/>
</dbReference>
<comment type="caution">
    <text evidence="3">The sequence shown here is derived from an EMBL/GenBank/DDBJ whole genome shotgun (WGS) entry which is preliminary data.</text>
</comment>
<reference evidence="3 4" key="1">
    <citation type="journal article" date="2012" name="J. Bacteriol.">
        <title>Draft Genome Sequence of Novosphingobium nitrogenifigens Y88T.</title>
        <authorList>
            <person name="Strabala T.J."/>
            <person name="Macdonald L."/>
            <person name="Liu V."/>
            <person name="Smit A.M."/>
        </authorList>
    </citation>
    <scope>NUCLEOTIDE SEQUENCE [LARGE SCALE GENOMIC DNA]</scope>
    <source>
        <strain evidence="3 4">DSM 19370</strain>
    </source>
</reference>
<dbReference type="GO" id="GO:0016811">
    <property type="term" value="F:hydrolase activity, acting on carbon-nitrogen (but not peptide) bonds, in linear amides"/>
    <property type="evidence" value="ECO:0007669"/>
    <property type="project" value="TreeGrafter"/>
</dbReference>
<evidence type="ECO:0000313" key="4">
    <source>
        <dbReference type="Proteomes" id="UP000004728"/>
    </source>
</evidence>
<dbReference type="FunCoup" id="F1Z939">
    <property type="interactions" value="84"/>
</dbReference>
<protein>
    <submittedName>
        <fullName evidence="3">Putative hydrolase</fullName>
    </submittedName>
</protein>
<dbReference type="HOGENOM" id="CLU_030130_3_1_5"/>
<evidence type="ECO:0000259" key="2">
    <source>
        <dbReference type="PROSITE" id="PS50263"/>
    </source>
</evidence>
<dbReference type="InParanoid" id="F1Z939"/>
<dbReference type="RefSeq" id="WP_008065886.1">
    <property type="nucleotide sequence ID" value="NZ_AQWK01000001.1"/>
</dbReference>
<dbReference type="Pfam" id="PF00795">
    <property type="entry name" value="CN_hydrolase"/>
    <property type="match status" value="1"/>
</dbReference>
<gene>
    <name evidence="3" type="ORF">Y88_1003</name>
</gene>
<dbReference type="EMBL" id="AEWJ01000038">
    <property type="protein sequence ID" value="EGD58941.1"/>
    <property type="molecule type" value="Genomic_DNA"/>
</dbReference>
<keyword evidence="4" id="KW-1185">Reference proteome</keyword>
<organism evidence="3 4">
    <name type="scientific">Novosphingobium nitrogenifigens DSM 19370</name>
    <dbReference type="NCBI Taxonomy" id="983920"/>
    <lineage>
        <taxon>Bacteria</taxon>
        <taxon>Pseudomonadati</taxon>
        <taxon>Pseudomonadota</taxon>
        <taxon>Alphaproteobacteria</taxon>
        <taxon>Sphingomonadales</taxon>
        <taxon>Sphingomonadaceae</taxon>
        <taxon>Novosphingobium</taxon>
    </lineage>
</organism>
<dbReference type="PROSITE" id="PS50263">
    <property type="entry name" value="CN_HYDROLASE"/>
    <property type="match status" value="1"/>
</dbReference>
<name>F1Z939_9SPHN</name>
<dbReference type="SUPFAM" id="SSF56317">
    <property type="entry name" value="Carbon-nitrogen hydrolase"/>
    <property type="match status" value="1"/>
</dbReference>
<feature type="domain" description="CN hydrolase" evidence="2">
    <location>
        <begin position="9"/>
        <end position="245"/>
    </location>
</feature>
<dbReference type="AlphaFoldDB" id="F1Z939"/>
<keyword evidence="1 3" id="KW-0378">Hydrolase</keyword>
<dbReference type="Gene3D" id="3.60.110.10">
    <property type="entry name" value="Carbon-nitrogen hydrolase"/>
    <property type="match status" value="1"/>
</dbReference>
<sequence length="272" mass="29751">MSDMSPSPLSIAIWQQPGLCGAPDQMIDRLETLLENGEAGHPDLLLLPELWTSGYFDAPAVASASEPRDGPWQTRIAALARRHHLAIAYGYPESADGDRYNAAILIGPDGETLLEYRKVNLWGDYERDLFQSGDHPSGLAMLNGWRIGFSICYDTEYPETLRDLALRGADIVLAPTAVGAEFPLVAEAVIRVRALENGVWLAFANRSGDERGYRFDGQSTIVGPDGIVRARAETDDAIIHARIDRAAIAAARKSTPYLDDRRWAAPILPTPA</sequence>